<dbReference type="InterPro" id="IPR003709">
    <property type="entry name" value="VanY-like_core_dom"/>
</dbReference>
<keyword evidence="1" id="KW-0472">Membrane</keyword>
<name>A0A415PP02_9FIRM</name>
<dbReference type="PANTHER" id="PTHR34385">
    <property type="entry name" value="D-ALANYL-D-ALANINE CARBOXYPEPTIDASE"/>
    <property type="match status" value="1"/>
</dbReference>
<dbReference type="InterPro" id="IPR009045">
    <property type="entry name" value="Zn_M74/Hedgehog-like"/>
</dbReference>
<dbReference type="GO" id="GO:0006508">
    <property type="term" value="P:proteolysis"/>
    <property type="evidence" value="ECO:0007669"/>
    <property type="project" value="InterPro"/>
</dbReference>
<feature type="transmembrane region" description="Helical" evidence="1">
    <location>
        <begin position="6"/>
        <end position="26"/>
    </location>
</feature>
<reference evidence="3 4" key="1">
    <citation type="submission" date="2018-08" db="EMBL/GenBank/DDBJ databases">
        <title>A genome reference for cultivated species of the human gut microbiota.</title>
        <authorList>
            <person name="Zou Y."/>
            <person name="Xue W."/>
            <person name="Luo G."/>
        </authorList>
    </citation>
    <scope>NUCLEOTIDE SEQUENCE [LARGE SCALE GENOMIC DNA]</scope>
    <source>
        <strain evidence="3 4">AF35-6BH</strain>
    </source>
</reference>
<dbReference type="Gene3D" id="3.30.1380.10">
    <property type="match status" value="1"/>
</dbReference>
<dbReference type="AlphaFoldDB" id="A0A415PP02"/>
<keyword evidence="3" id="KW-0645">Protease</keyword>
<sequence length="363" mass="40796">MKKKTILGIVVASILVLCIIMVCIMWKSKADAIVFVEDNIIEYGSKITSKELVKQSKGEILEYPKLNTKKLGKQKLTYKVKYSFGSKAITHEVIIKDTQKPIIDLKQEKITILQGDSFDPEENIKGVKDVVDGALNKVKETVPGSYTVSSKVDIDTIGTYEVEIVAHDIHNNRSTKKYKVIVEEKSSNPTEYGNENEAKPYYVNGILLVNKKHALPRTFGGYNEEANQALAKLQTAASLEGYDLPTLSAYRSYDYQAGLYNDYVARDGKEAADRYSAQPGKSEHQTGLAFDIGQLDDSFGETPAGKWLAQHAHEYGFIIRYPKGKEHITGYMYEPWHVRYLGIDTATSVYQSGLTLEEYLNDY</sequence>
<evidence type="ECO:0000259" key="2">
    <source>
        <dbReference type="Pfam" id="PF02557"/>
    </source>
</evidence>
<evidence type="ECO:0000313" key="3">
    <source>
        <dbReference type="EMBL" id="RHM14453.1"/>
    </source>
</evidence>
<keyword evidence="3" id="KW-0121">Carboxypeptidase</keyword>
<comment type="caution">
    <text evidence="3">The sequence shown here is derived from an EMBL/GenBank/DDBJ whole genome shotgun (WGS) entry which is preliminary data.</text>
</comment>
<feature type="domain" description="D-alanyl-D-alanine carboxypeptidase-like core" evidence="2">
    <location>
        <begin position="223"/>
        <end position="342"/>
    </location>
</feature>
<dbReference type="InterPro" id="IPR013783">
    <property type="entry name" value="Ig-like_fold"/>
</dbReference>
<dbReference type="SUPFAM" id="SSF55166">
    <property type="entry name" value="Hedgehog/DD-peptidase"/>
    <property type="match status" value="1"/>
</dbReference>
<proteinExistence type="predicted"/>
<organism evidence="3 4">
    <name type="scientific">Amedibacillus dolichus</name>
    <dbReference type="NCBI Taxonomy" id="31971"/>
    <lineage>
        <taxon>Bacteria</taxon>
        <taxon>Bacillati</taxon>
        <taxon>Bacillota</taxon>
        <taxon>Erysipelotrichia</taxon>
        <taxon>Erysipelotrichales</taxon>
        <taxon>Erysipelotrichaceae</taxon>
        <taxon>Amedibacillus</taxon>
    </lineage>
</organism>
<keyword evidence="1" id="KW-0812">Transmembrane</keyword>
<dbReference type="Gene3D" id="2.60.40.10">
    <property type="entry name" value="Immunoglobulins"/>
    <property type="match status" value="1"/>
</dbReference>
<dbReference type="InterPro" id="IPR058193">
    <property type="entry name" value="VanY/YodJ_core_dom"/>
</dbReference>
<dbReference type="PANTHER" id="PTHR34385:SF1">
    <property type="entry name" value="PEPTIDOGLYCAN L-ALANYL-D-GLUTAMATE ENDOPEPTIDASE CWLK"/>
    <property type="match status" value="1"/>
</dbReference>
<dbReference type="InterPro" id="IPR052179">
    <property type="entry name" value="DD-CPase-like"/>
</dbReference>
<dbReference type="OrthoDB" id="9792074at2"/>
<dbReference type="EMBL" id="QRPK01000008">
    <property type="protein sequence ID" value="RHM14453.1"/>
    <property type="molecule type" value="Genomic_DNA"/>
</dbReference>
<dbReference type="Pfam" id="PF02557">
    <property type="entry name" value="VanY"/>
    <property type="match status" value="1"/>
</dbReference>
<dbReference type="RefSeq" id="WP_118365338.1">
    <property type="nucleotide sequence ID" value="NZ_JAPFDO010000106.1"/>
</dbReference>
<evidence type="ECO:0000256" key="1">
    <source>
        <dbReference type="SAM" id="Phobius"/>
    </source>
</evidence>
<protein>
    <submittedName>
        <fullName evidence="3">D-alanyl-D-alanine carboxypeptidase</fullName>
    </submittedName>
</protein>
<dbReference type="CDD" id="cd14852">
    <property type="entry name" value="LD-carboxypeptidase"/>
    <property type="match status" value="1"/>
</dbReference>
<dbReference type="Proteomes" id="UP000284868">
    <property type="component" value="Unassembled WGS sequence"/>
</dbReference>
<accession>A0A415PP02</accession>
<keyword evidence="1" id="KW-1133">Transmembrane helix</keyword>
<keyword evidence="3" id="KW-0378">Hydrolase</keyword>
<keyword evidence="4" id="KW-1185">Reference proteome</keyword>
<dbReference type="GO" id="GO:0004180">
    <property type="term" value="F:carboxypeptidase activity"/>
    <property type="evidence" value="ECO:0007669"/>
    <property type="project" value="UniProtKB-KW"/>
</dbReference>
<gene>
    <name evidence="3" type="ORF">DWZ83_02795</name>
</gene>
<evidence type="ECO:0000313" key="4">
    <source>
        <dbReference type="Proteomes" id="UP000284868"/>
    </source>
</evidence>